<dbReference type="Gene3D" id="3.30.43.10">
    <property type="entry name" value="Uridine Diphospho-n-acetylenolpyruvylglucosamine Reductase, domain 2"/>
    <property type="match status" value="1"/>
</dbReference>
<dbReference type="PROSITE" id="PS51318">
    <property type="entry name" value="TAT"/>
    <property type="match status" value="1"/>
</dbReference>
<dbReference type="Pfam" id="PF04030">
    <property type="entry name" value="ALO"/>
    <property type="match status" value="1"/>
</dbReference>
<dbReference type="InterPro" id="IPR006311">
    <property type="entry name" value="TAT_signal"/>
</dbReference>
<accession>A0ABY7V8I2</accession>
<dbReference type="Proteomes" id="UP001215231">
    <property type="component" value="Chromosome"/>
</dbReference>
<evidence type="ECO:0000259" key="3">
    <source>
        <dbReference type="PROSITE" id="PS51387"/>
    </source>
</evidence>
<name>A0ABY7V8I2_9GAMM</name>
<dbReference type="RefSeq" id="WP_274049883.1">
    <property type="nucleotide sequence ID" value="NZ_CP059693.1"/>
</dbReference>
<sequence>MKFERLNLNRREVLKAAAAVGVTSSLGLSGCSGAEQAQQAPVLQGAIGKDGHRVPPWSNWSGNQVSEPNERLVPRDTDELSAMIAKARQGIRLVGAGHSFSPLVPTKESLMSLAYFNGILGIDNASKQFEVAANTFLASAGEPLWQEGLSLVNMPDINTQTFGGAVATSTHGTGSAFGSMSSTVTGMSLVNGQGEVMHCSAENNSELFQAARNNIGALGAVTSMKMQAQDKYHLQETSWMMDLQEGLEQAQALRDTHRHFELYALPHADYIMGITLDDVSEQEALSQPRVTSGDAYETFKTLSKVIDAVPFMKRFIINTGASTVTKEVRSGRNYDIFGNVRDIRFNEMEYSVPAELGVKCLTEILDTIKKQNINVIFPLEVRYIKGDDIWLSPFYQRDSCAISCHNFHDKDYKKYFAAIEPIFLKYDGRPHWGKIHTLTAKEQSARYPKFDEFLKVRAAMDPRGIFANAHIKTVLGLS</sequence>
<dbReference type="Pfam" id="PF01565">
    <property type="entry name" value="FAD_binding_4"/>
    <property type="match status" value="1"/>
</dbReference>
<dbReference type="InterPro" id="IPR006094">
    <property type="entry name" value="Oxid_FAD_bind_N"/>
</dbReference>
<dbReference type="InterPro" id="IPR016167">
    <property type="entry name" value="FAD-bd_PCMH_sub1"/>
</dbReference>
<reference evidence="4 5" key="1">
    <citation type="journal article" date="2022" name="Mar. Drugs">
        <title>Bioassay-Guided Fractionation Leads to the Detection of Cholic Acid Generated by the Rare Thalassomonas sp.</title>
        <authorList>
            <person name="Pheiffer F."/>
            <person name="Schneider Y.K."/>
            <person name="Hansen E.H."/>
            <person name="Andersen J.H."/>
            <person name="Isaksson J."/>
            <person name="Busche T."/>
            <person name="R C."/>
            <person name="Kalinowski J."/>
            <person name="Zyl L.V."/>
            <person name="Trindade M."/>
        </authorList>
    </citation>
    <scope>NUCLEOTIDE SEQUENCE [LARGE SCALE GENOMIC DNA]</scope>
    <source>
        <strain evidence="4 5">A5K-61T</strain>
    </source>
</reference>
<dbReference type="Gene3D" id="1.10.45.10">
    <property type="entry name" value="Vanillyl-alcohol Oxidase, Chain A, domain 4"/>
    <property type="match status" value="1"/>
</dbReference>
<evidence type="ECO:0000313" key="4">
    <source>
        <dbReference type="EMBL" id="WDE09883.1"/>
    </source>
</evidence>
<dbReference type="InterPro" id="IPR016166">
    <property type="entry name" value="FAD-bd_PCMH"/>
</dbReference>
<dbReference type="InterPro" id="IPR010031">
    <property type="entry name" value="FAD_lactone_oxidase-like"/>
</dbReference>
<dbReference type="PROSITE" id="PS51257">
    <property type="entry name" value="PROKAR_LIPOPROTEIN"/>
    <property type="match status" value="1"/>
</dbReference>
<organism evidence="4 5">
    <name type="scientific">Thalassomonas haliotis</name>
    <dbReference type="NCBI Taxonomy" id="485448"/>
    <lineage>
        <taxon>Bacteria</taxon>
        <taxon>Pseudomonadati</taxon>
        <taxon>Pseudomonadota</taxon>
        <taxon>Gammaproteobacteria</taxon>
        <taxon>Alteromonadales</taxon>
        <taxon>Colwelliaceae</taxon>
        <taxon>Thalassomonas</taxon>
    </lineage>
</organism>
<feature type="domain" description="FAD-binding PCMH-type" evidence="3">
    <location>
        <begin position="64"/>
        <end position="231"/>
    </location>
</feature>
<dbReference type="Gene3D" id="3.30.70.2520">
    <property type="match status" value="1"/>
</dbReference>
<dbReference type="PANTHER" id="PTHR43762:SF1">
    <property type="entry name" value="D-ARABINONO-1,4-LACTONE OXIDASE"/>
    <property type="match status" value="1"/>
</dbReference>
<evidence type="ECO:0000256" key="1">
    <source>
        <dbReference type="ARBA" id="ARBA00022827"/>
    </source>
</evidence>
<dbReference type="SUPFAM" id="SSF56176">
    <property type="entry name" value="FAD-binding/transporter-associated domain-like"/>
    <property type="match status" value="1"/>
</dbReference>
<dbReference type="InterPro" id="IPR007173">
    <property type="entry name" value="ALO_C"/>
</dbReference>
<dbReference type="EMBL" id="CP059693">
    <property type="protein sequence ID" value="WDE09883.1"/>
    <property type="molecule type" value="Genomic_DNA"/>
</dbReference>
<dbReference type="Gene3D" id="3.30.465.10">
    <property type="match status" value="1"/>
</dbReference>
<keyword evidence="2" id="KW-0560">Oxidoreductase</keyword>
<gene>
    <name evidence="4" type="ORF">H3N35_16340</name>
</gene>
<dbReference type="InterPro" id="IPR036318">
    <property type="entry name" value="FAD-bd_PCMH-like_sf"/>
</dbReference>
<dbReference type="PROSITE" id="PS51387">
    <property type="entry name" value="FAD_PCMH"/>
    <property type="match status" value="1"/>
</dbReference>
<dbReference type="InterPro" id="IPR016171">
    <property type="entry name" value="Vanillyl_alc_oxidase_C-sub2"/>
</dbReference>
<evidence type="ECO:0000256" key="2">
    <source>
        <dbReference type="ARBA" id="ARBA00023002"/>
    </source>
</evidence>
<keyword evidence="1" id="KW-0285">Flavoprotein</keyword>
<proteinExistence type="predicted"/>
<dbReference type="InterPro" id="IPR016169">
    <property type="entry name" value="FAD-bd_PCMH_sub2"/>
</dbReference>
<keyword evidence="5" id="KW-1185">Reference proteome</keyword>
<keyword evidence="1" id="KW-0274">FAD</keyword>
<protein>
    <submittedName>
        <fullName evidence="4">FAD-binding protein</fullName>
    </submittedName>
</protein>
<evidence type="ECO:0000313" key="5">
    <source>
        <dbReference type="Proteomes" id="UP001215231"/>
    </source>
</evidence>
<dbReference type="PANTHER" id="PTHR43762">
    <property type="entry name" value="L-GULONOLACTONE OXIDASE"/>
    <property type="match status" value="1"/>
</dbReference>
<dbReference type="PIRSF" id="PIRSF000136">
    <property type="entry name" value="LGO_GLO"/>
    <property type="match status" value="1"/>
</dbReference>
<dbReference type="NCBIfam" id="TIGR01679">
    <property type="entry name" value="bact_FAD_ox"/>
    <property type="match status" value="1"/>
</dbReference>